<evidence type="ECO:0000313" key="4">
    <source>
        <dbReference type="Proteomes" id="UP000053558"/>
    </source>
</evidence>
<reference evidence="4" key="1">
    <citation type="journal article" date="2012" name="Science">
        <title>The Paleozoic origin of enzymatic lignin decomposition reconstructed from 31 fungal genomes.</title>
        <authorList>
            <person name="Floudas D."/>
            <person name="Binder M."/>
            <person name="Riley R."/>
            <person name="Barry K."/>
            <person name="Blanchette R.A."/>
            <person name="Henrissat B."/>
            <person name="Martinez A.T."/>
            <person name="Otillar R."/>
            <person name="Spatafora J.W."/>
            <person name="Yadav J.S."/>
            <person name="Aerts A."/>
            <person name="Benoit I."/>
            <person name="Boyd A."/>
            <person name="Carlson A."/>
            <person name="Copeland A."/>
            <person name="Coutinho P.M."/>
            <person name="de Vries R.P."/>
            <person name="Ferreira P."/>
            <person name="Findley K."/>
            <person name="Foster B."/>
            <person name="Gaskell J."/>
            <person name="Glotzer D."/>
            <person name="Gorecki P."/>
            <person name="Heitman J."/>
            <person name="Hesse C."/>
            <person name="Hori C."/>
            <person name="Igarashi K."/>
            <person name="Jurgens J.A."/>
            <person name="Kallen N."/>
            <person name="Kersten P."/>
            <person name="Kohler A."/>
            <person name="Kuees U."/>
            <person name="Kumar T.K.A."/>
            <person name="Kuo A."/>
            <person name="LaButti K."/>
            <person name="Larrondo L.F."/>
            <person name="Lindquist E."/>
            <person name="Ling A."/>
            <person name="Lombard V."/>
            <person name="Lucas S."/>
            <person name="Lundell T."/>
            <person name="Martin R."/>
            <person name="McLaughlin D.J."/>
            <person name="Morgenstern I."/>
            <person name="Morin E."/>
            <person name="Murat C."/>
            <person name="Nagy L.G."/>
            <person name="Nolan M."/>
            <person name="Ohm R.A."/>
            <person name="Patyshakuliyeva A."/>
            <person name="Rokas A."/>
            <person name="Ruiz-Duenas F.J."/>
            <person name="Sabat G."/>
            <person name="Salamov A."/>
            <person name="Samejima M."/>
            <person name="Schmutz J."/>
            <person name="Slot J.C."/>
            <person name="St John F."/>
            <person name="Stenlid J."/>
            <person name="Sun H."/>
            <person name="Sun S."/>
            <person name="Syed K."/>
            <person name="Tsang A."/>
            <person name="Wiebenga A."/>
            <person name="Young D."/>
            <person name="Pisabarro A."/>
            <person name="Eastwood D.C."/>
            <person name="Martin F."/>
            <person name="Cullen D."/>
            <person name="Grigoriev I.V."/>
            <person name="Hibbett D.S."/>
        </authorList>
    </citation>
    <scope>NUCLEOTIDE SEQUENCE [LARGE SCALE GENOMIC DNA]</scope>
    <source>
        <strain evidence="4">RWD-64-598 SS2</strain>
    </source>
</reference>
<feature type="transmembrane region" description="Helical" evidence="2">
    <location>
        <begin position="182"/>
        <end position="204"/>
    </location>
</feature>
<gene>
    <name evidence="3" type="ORF">CONPUDRAFT_77005</name>
</gene>
<feature type="transmembrane region" description="Helical" evidence="2">
    <location>
        <begin position="38"/>
        <end position="56"/>
    </location>
</feature>
<proteinExistence type="predicted"/>
<name>A0A5M3MA20_CONPW</name>
<keyword evidence="4" id="KW-1185">Reference proteome</keyword>
<dbReference type="Proteomes" id="UP000053558">
    <property type="component" value="Unassembled WGS sequence"/>
</dbReference>
<keyword evidence="2" id="KW-0472">Membrane</keyword>
<protein>
    <submittedName>
        <fullName evidence="3">Uncharacterized protein</fullName>
    </submittedName>
</protein>
<organism evidence="3 4">
    <name type="scientific">Coniophora puteana (strain RWD-64-598)</name>
    <name type="common">Brown rot fungus</name>
    <dbReference type="NCBI Taxonomy" id="741705"/>
    <lineage>
        <taxon>Eukaryota</taxon>
        <taxon>Fungi</taxon>
        <taxon>Dikarya</taxon>
        <taxon>Basidiomycota</taxon>
        <taxon>Agaricomycotina</taxon>
        <taxon>Agaricomycetes</taxon>
        <taxon>Agaricomycetidae</taxon>
        <taxon>Boletales</taxon>
        <taxon>Coniophorineae</taxon>
        <taxon>Coniophoraceae</taxon>
        <taxon>Coniophora</taxon>
    </lineage>
</organism>
<evidence type="ECO:0000256" key="2">
    <source>
        <dbReference type="SAM" id="Phobius"/>
    </source>
</evidence>
<dbReference type="KEGG" id="cput:CONPUDRAFT_77005"/>
<comment type="caution">
    <text evidence="3">The sequence shown here is derived from an EMBL/GenBank/DDBJ whole genome shotgun (WGS) entry which is preliminary data.</text>
</comment>
<accession>A0A5M3MA20</accession>
<dbReference type="RefSeq" id="XP_007773966.1">
    <property type="nucleotide sequence ID" value="XM_007775776.1"/>
</dbReference>
<dbReference type="AlphaFoldDB" id="A0A5M3MA20"/>
<feature type="region of interest" description="Disordered" evidence="1">
    <location>
        <begin position="1"/>
        <end position="24"/>
    </location>
</feature>
<feature type="compositionally biased region" description="Polar residues" evidence="1">
    <location>
        <begin position="15"/>
        <end position="24"/>
    </location>
</feature>
<keyword evidence="2" id="KW-0812">Transmembrane</keyword>
<keyword evidence="2" id="KW-1133">Transmembrane helix</keyword>
<evidence type="ECO:0000313" key="3">
    <source>
        <dbReference type="EMBL" id="EIW75973.1"/>
    </source>
</evidence>
<sequence>MSQPTYQQAPIRPPTNGSQYTLSTQYGRPPRLDVPECILYGAFSIFIVLDAYIIATRREHNDAKGNRPVLIVVSLMYIVATVHIVSTLCEINFGNMESAQLGKEIWRFVRDKGTSSLEVPSKLGFEIASMEVVQTALFSIQLWLGDGFMITSTMKELVSAGGTQFSCPLMLRVSPFISAVRIAMNAMPSLIGITFSIIIVRMGLGVSAEKYLKVHMATLPLAFAVPEIGDIRANSAELAGSGLSASFNEFERGCRLAM</sequence>
<feature type="transmembrane region" description="Helical" evidence="2">
    <location>
        <begin position="68"/>
        <end position="88"/>
    </location>
</feature>
<evidence type="ECO:0000256" key="1">
    <source>
        <dbReference type="SAM" id="MobiDB-lite"/>
    </source>
</evidence>
<dbReference type="GeneID" id="19209550"/>
<dbReference type="EMBL" id="JH711587">
    <property type="protein sequence ID" value="EIW75973.1"/>
    <property type="molecule type" value="Genomic_DNA"/>
</dbReference>